<dbReference type="EMBL" id="BSNJ01000001">
    <property type="protein sequence ID" value="GLQ19152.1"/>
    <property type="molecule type" value="Genomic_DNA"/>
</dbReference>
<proteinExistence type="predicted"/>
<accession>A0ABQ5UVP4</accession>
<evidence type="ECO:0000256" key="1">
    <source>
        <dbReference type="SAM" id="SignalP"/>
    </source>
</evidence>
<dbReference type="RefSeq" id="WP_284368912.1">
    <property type="nucleotide sequence ID" value="NZ_BSNJ01000001.1"/>
</dbReference>
<gene>
    <name evidence="2" type="ORF">GCM10007854_01070</name>
</gene>
<dbReference type="Proteomes" id="UP001161390">
    <property type="component" value="Unassembled WGS sequence"/>
</dbReference>
<feature type="chain" id="PRO_5045359381" evidence="1">
    <location>
        <begin position="23"/>
        <end position="169"/>
    </location>
</feature>
<evidence type="ECO:0000313" key="3">
    <source>
        <dbReference type="Proteomes" id="UP001161390"/>
    </source>
</evidence>
<keyword evidence="3" id="KW-1185">Reference proteome</keyword>
<name>A0ABQ5UVP4_9PROT</name>
<feature type="signal peptide" evidence="1">
    <location>
        <begin position="1"/>
        <end position="22"/>
    </location>
</feature>
<evidence type="ECO:0000313" key="2">
    <source>
        <dbReference type="EMBL" id="GLQ19152.1"/>
    </source>
</evidence>
<reference evidence="2" key="1">
    <citation type="journal article" date="2014" name="Int. J. Syst. Evol. Microbiol.">
        <title>Complete genome of a new Firmicutes species belonging to the dominant human colonic microbiota ('Ruminococcus bicirculans') reveals two chromosomes and a selective capacity to utilize plant glucans.</title>
        <authorList>
            <consortium name="NISC Comparative Sequencing Program"/>
            <person name="Wegmann U."/>
            <person name="Louis P."/>
            <person name="Goesmann A."/>
            <person name="Henrissat B."/>
            <person name="Duncan S.H."/>
            <person name="Flint H.J."/>
        </authorList>
    </citation>
    <scope>NUCLEOTIDE SEQUENCE</scope>
    <source>
        <strain evidence="2">NBRC 108216</strain>
    </source>
</reference>
<organism evidence="2 3">
    <name type="scientific">Algimonas porphyrae</name>
    <dbReference type="NCBI Taxonomy" id="1128113"/>
    <lineage>
        <taxon>Bacteria</taxon>
        <taxon>Pseudomonadati</taxon>
        <taxon>Pseudomonadota</taxon>
        <taxon>Alphaproteobacteria</taxon>
        <taxon>Maricaulales</taxon>
        <taxon>Robiginitomaculaceae</taxon>
        <taxon>Algimonas</taxon>
    </lineage>
</organism>
<comment type="caution">
    <text evidence="2">The sequence shown here is derived from an EMBL/GenBank/DDBJ whole genome shotgun (WGS) entry which is preliminary data.</text>
</comment>
<keyword evidence="1" id="KW-0732">Signal</keyword>
<reference evidence="2" key="2">
    <citation type="submission" date="2023-01" db="EMBL/GenBank/DDBJ databases">
        <title>Draft genome sequence of Algimonas porphyrae strain NBRC 108216.</title>
        <authorList>
            <person name="Sun Q."/>
            <person name="Mori K."/>
        </authorList>
    </citation>
    <scope>NUCLEOTIDE SEQUENCE</scope>
    <source>
        <strain evidence="2">NBRC 108216</strain>
    </source>
</reference>
<sequence length="169" mass="18586">MPDFRALLSGFILALIPALSIAQIAPQPAPMTPNEEGDFLPDPSQEVPLSEAQLLAAFSDKTHRGTYNFKRPEIDTFAFVETTTSDGRTRHVHGDKVDTGTWRVKANVICFSYINWDGGTHNACFNIFQRGNCYYHYGLNVNGLAGMGGSFTARSVHEGETPECEPSMV</sequence>
<protein>
    <submittedName>
        <fullName evidence="2">Uncharacterized protein</fullName>
    </submittedName>
</protein>